<evidence type="ECO:0000313" key="7">
    <source>
        <dbReference type="Proteomes" id="UP000045840"/>
    </source>
</evidence>
<dbReference type="InterPro" id="IPR003284">
    <property type="entry name" value="Sal_SpvB"/>
</dbReference>
<name>A0A0T9PMN0_9GAMM</name>
<dbReference type="Pfam" id="PF12255">
    <property type="entry name" value="TcdB_toxin_midC"/>
    <property type="match status" value="1"/>
</dbReference>
<feature type="domain" description="Insecticide toxin TcdB middle/C-terminal" evidence="4">
    <location>
        <begin position="861"/>
        <end position="1002"/>
    </location>
</feature>
<dbReference type="NCBIfam" id="TIGR03696">
    <property type="entry name" value="Rhs_assc_core"/>
    <property type="match status" value="1"/>
</dbReference>
<comment type="subcellular location">
    <subcellularLocation>
        <location evidence="1">Secreted</location>
    </subcellularLocation>
</comment>
<dbReference type="PANTHER" id="PTHR32305:SF15">
    <property type="entry name" value="PROTEIN RHSA-RELATED"/>
    <property type="match status" value="1"/>
</dbReference>
<evidence type="ECO:0000259" key="4">
    <source>
        <dbReference type="Pfam" id="PF12255"/>
    </source>
</evidence>
<dbReference type="InterPro" id="IPR022045">
    <property type="entry name" value="TcdB_toxin_mid/N"/>
</dbReference>
<evidence type="ECO:0000313" key="6">
    <source>
        <dbReference type="EMBL" id="CNH70975.1"/>
    </source>
</evidence>
<keyword evidence="6" id="KW-0328">Glycosyltransferase</keyword>
<keyword evidence="2" id="KW-0964">Secreted</keyword>
<keyword evidence="6" id="KW-0808">Transferase</keyword>
<organism evidence="6 7">
    <name type="scientific">Yersinia pekkanenii</name>
    <dbReference type="NCBI Taxonomy" id="1288385"/>
    <lineage>
        <taxon>Bacteria</taxon>
        <taxon>Pseudomonadati</taxon>
        <taxon>Pseudomonadota</taxon>
        <taxon>Gammaproteobacteria</taxon>
        <taxon>Enterobacterales</taxon>
        <taxon>Yersiniaceae</taxon>
        <taxon>Yersinia</taxon>
    </lineage>
</organism>
<dbReference type="PANTHER" id="PTHR32305">
    <property type="match status" value="1"/>
</dbReference>
<dbReference type="STRING" id="1288385.ERS137968_04203"/>
<dbReference type="GO" id="GO:0106274">
    <property type="term" value="F:NAD+-protein-arginine ADP-ribosyltransferase activity"/>
    <property type="evidence" value="ECO:0007669"/>
    <property type="project" value="UniProtKB-EC"/>
</dbReference>
<dbReference type="InterPro" id="IPR028994">
    <property type="entry name" value="Integrin_alpha_N"/>
</dbReference>
<dbReference type="Proteomes" id="UP000045840">
    <property type="component" value="Unassembled WGS sequence"/>
</dbReference>
<dbReference type="InterPro" id="IPR050708">
    <property type="entry name" value="T6SS_VgrG/RHS"/>
</dbReference>
<dbReference type="InterPro" id="IPR022044">
    <property type="entry name" value="TcdB_toxin_mid/C"/>
</dbReference>
<protein>
    <submittedName>
        <fullName evidence="6">Putative toxin subunit</fullName>
        <ecNumber evidence="6">2.4.2.31</ecNumber>
    </submittedName>
</protein>
<evidence type="ECO:0000259" key="5">
    <source>
        <dbReference type="Pfam" id="PF12256"/>
    </source>
</evidence>
<dbReference type="Pfam" id="PF12256">
    <property type="entry name" value="TcdB_toxin_midN"/>
    <property type="match status" value="1"/>
</dbReference>
<sequence length="1517" mass="169687">MENNKQQVGVAPLSLPKGGGAITGMGESLGAIGPSGLANLTVPLLISAGRGYAPALALSYNSGSGNGPFGLGWNMGIMAIARRTARGVPHYDHRDEFIGPNGEVLIAVSESDKVSPDQNGKLVDFTVTHYQPRIEGGFDRIEFWQPKDTASALTTFWRVYSTDGQQHCLGKTAQAHIANPDNPMQIAEWLLEESVSATGEHICYDYQSEDDTHVDATESAAHPQASAQRYLKQVRYGNLTSNDTLFAGQKSQPKDDQWLFRLVFDYGERTNTLPVAPALTTSGTWSCRQDPFSRYEYGFEIRTRRLCQQVLMFHNLQLLSDDKNESDAALVARLRLNYLASPYASQLISCQQVAHEPDGTTLTLPPLEFDYQELQAEVETNWQAMPEWNKFSPYYQLIDLNGEGLPGMLYQDSSSWRYHPPVRTPDSQDGVSFGAAQTLPKIPVLRGPANLMDINGDGQLDWVISQSGISGYYSRKPDESWTQFTPLSALPAEYFHPQAQLADLIGNGLSDLALIGPKSVRLYANQRDGFAAAQQVYQDPAIALPIPGASEAELVAFSDPLGSGQQHLLRVRHNSVTCWPNLGHGTFGKPVTLNGFNQPAKSFNPQHIWLADIDGSGTVDLIYARSDHLLIYRNQSGNRFAAPLKLPLPKGVRYDNTCQLTMADVQGLGVTSLLLSVPHMANRHWRYDFTTTKPYLLCTVNNNMGAESRLSYRSSAQFWLDEKAAAASKKQKIACGMPFPMHLLARTTQFDEITHNSLSQQAFYYHGFYDGIEREFRGFGRVDTLDTHAEAQGSAQERTPPSLSRSWFHTGRADDETRYQTEYWQGDDQAYQLGTTRLTAFNSQAETDDLLAETTTEQRYWLYRALKGSLLHSELYGLDDIGLNDVPYTTSSARYQVRQVRSSDNTAVSSITMPMSLEQLSYHYERIPQDPQCSQSIVMRCNEYGHPLHSVAINYPRRPQGKVTPYSWLATDHWASSYDEQQLLLRISESQQSYRHVIEDNQQQLQPGQPLQWDARNQLQQVITVKRDDDNNDYESYLYGSDGMRIVKQSIQQNQTSKVVYLPGLELRTQHNNHKLTEDFQVITVGAAGRAQVRVLRWQHGKPEGIDNDQLRYSFDNQIGSSLLELDHNGDIISQEEYYPFGGTAVFASRNTVEAKYKTVRYSGKERDATGLYYYGLRYYMPWLGRWLSSDPAGTIDGLNLYRMCRNNPVRYVDQNGLNPKQLDNNAPPSGREGYIYLPFISPDMVAMAVGINIRRYIKGKTLYPVITSGENNLPTIKKLSDELYSEHAKNREEAVDLYNKANAFDVEGVTPEKKQKIETLYNKSTAAMTLNSRTGPVLSKTVYSSNIESGTPHTLSTLTPGKHKLYVLGHGSAAGDDISADITGKAGLLTSKQIVGLLASEGLPKEFDDIRFNACFGADTVEPESFDNEALDKSAGFKKPSWLQHLGFKKSFAQKVSDELFNKGFAGIVKAYHGLGDVYSMEGEHTRRIKINNKPDQIARGKMVRRTFSPMESSHH</sequence>
<evidence type="ECO:0000256" key="1">
    <source>
        <dbReference type="ARBA" id="ARBA00004613"/>
    </source>
</evidence>
<dbReference type="GO" id="GO:0005576">
    <property type="term" value="C:extracellular region"/>
    <property type="evidence" value="ECO:0007669"/>
    <property type="project" value="UniProtKB-SubCell"/>
</dbReference>
<dbReference type="EMBL" id="CQAZ01000014">
    <property type="protein sequence ID" value="CNH70975.1"/>
    <property type="molecule type" value="Genomic_DNA"/>
</dbReference>
<feature type="domain" description="Insecticide toxin TcdB middle/N-terminal" evidence="5">
    <location>
        <begin position="638"/>
        <end position="811"/>
    </location>
</feature>
<dbReference type="InterPro" id="IPR022385">
    <property type="entry name" value="Rhs_assc_core"/>
</dbReference>
<evidence type="ECO:0000256" key="3">
    <source>
        <dbReference type="ARBA" id="ARBA00023026"/>
    </source>
</evidence>
<dbReference type="EC" id="2.4.2.31" evidence="6"/>
<reference evidence="7" key="1">
    <citation type="submission" date="2015-03" db="EMBL/GenBank/DDBJ databases">
        <authorList>
            <consortium name="Pathogen Informatics"/>
        </authorList>
    </citation>
    <scope>NUCLEOTIDE SEQUENCE [LARGE SCALE GENOMIC DNA]</scope>
    <source>
        <strain evidence="7">A125KOH2</strain>
    </source>
</reference>
<dbReference type="SUPFAM" id="SSF69318">
    <property type="entry name" value="Integrin alpha N-terminal domain"/>
    <property type="match status" value="1"/>
</dbReference>
<gene>
    <name evidence="6" type="primary">spvB</name>
    <name evidence="6" type="ORF">ERS008529_01927</name>
</gene>
<accession>A0A0T9PMN0</accession>
<evidence type="ECO:0000256" key="2">
    <source>
        <dbReference type="ARBA" id="ARBA00022525"/>
    </source>
</evidence>
<keyword evidence="3" id="KW-0843">Virulence</keyword>
<proteinExistence type="predicted"/>
<dbReference type="Gene3D" id="2.180.10.10">
    <property type="entry name" value="RHS repeat-associated core"/>
    <property type="match status" value="1"/>
</dbReference>
<dbReference type="GO" id="GO:0005737">
    <property type="term" value="C:cytoplasm"/>
    <property type="evidence" value="ECO:0007669"/>
    <property type="project" value="InterPro"/>
</dbReference>
<dbReference type="RefSeq" id="WP_082170740.1">
    <property type="nucleotide sequence ID" value="NZ_CQAZ01000014.1"/>
</dbReference>
<dbReference type="PRINTS" id="PR01341">
    <property type="entry name" value="SALSPVBPROT"/>
</dbReference>
<dbReference type="Pfam" id="PF03534">
    <property type="entry name" value="SpvB"/>
    <property type="match status" value="1"/>
</dbReference>